<evidence type="ECO:0000256" key="10">
    <source>
        <dbReference type="ARBA" id="ARBA00047552"/>
    </source>
</evidence>
<evidence type="ECO:0000256" key="4">
    <source>
        <dbReference type="ARBA" id="ARBA00022598"/>
    </source>
</evidence>
<comment type="similarity">
    <text evidence="2 11">Belongs to the class-I aminoacyl-tRNA synthetase family.</text>
</comment>
<keyword evidence="4 11" id="KW-0436">Ligase</keyword>
<evidence type="ECO:0000259" key="13">
    <source>
        <dbReference type="Pfam" id="PF00133"/>
    </source>
</evidence>
<dbReference type="Proteomes" id="UP001516464">
    <property type="component" value="Unassembled WGS sequence"/>
</dbReference>
<gene>
    <name evidence="15" type="ORF">TCON_0556</name>
</gene>
<dbReference type="Gene3D" id="3.40.50.620">
    <property type="entry name" value="HUPs"/>
    <property type="match status" value="2"/>
</dbReference>
<sequence length="900" mass="104107">MDDRKLKKEEKKRMKLEKLKQKQEKMQTVQKPRKKIVESVFEYPQTPHGDLKDLSILPSSYDPGYTESAWQAWWEKTGVFMPHQGKEPFVVAMPPPNVTGSLHIGHAMMIAIQDALVRYKRLHGHEVLFVPGCDHAGIATQSVVEKRLLRNEGKTREQIGRDKFVSKVWEWKNQHGDRIYEQLRELGTSADFTRQKFTLDSKINEAVNEAFTRLYEKGLIFREAKAVNWCGKLSTTLSDLEVNHETIKPNTKMRVDGKEYSFGVLYYFKYPVKGESSYLEVATTRPETILGDSAVCVNPEDKRYSMLRGKYAINPITGDELPIIFDEYADPTFGTGIVKITPAHDFNDFEIGKKHNLPLNIILDEKNKIKGNGVYEGLPRFEARIKVVEELKRKNLFIKEEGYEQVIPMCSRSNDIIEPMIRKQWWMNCKEMAKRAIDVVEKGELNIVPIEAVKQWKHWLYNIRDWCLSRQLWWGHRIPAYRVFVEGKKVGWVVGRTKEEAIMKAKVISEGKLFQIKQDEDVLDTWFSSGLWPFAILGWPENTADFARYFPTTLLETGSDILFFWVARMVMLSLELLDTIPFKTILLHGIVRDAHGRKMSKSLGNVIDPLFVIKGIELEDLLKTLENGNLEEKEIKIAGEGQRKDYPEGIPRCGADALRFALCSYTTGMRDINLDILRVEGYRRLCNKIWNAFKFINNQTKNNNINSIEELSLDSSLPIQWIIKRRNETIKAYVNAMENYQLMNATQLIHSFFLYDFCDVFIELSKKNSHFYSTLFSVFIDILKLLHPFMPFITEEIYQRLASGKISVGLSGFPGLITGEMDDKYKFVVQLVGFIRSTNKFSECIVKLLLEPEMKFVKNEINGIMALCRSVKEIICVETTEEKYLDTNIPGIKVNISRFE</sequence>
<reference evidence="15 16" key="1">
    <citation type="submission" date="2019-01" db="EMBL/GenBank/DDBJ databases">
        <title>Genomes sequencing and comparative genomics of infectious freshwater microsporidia, Cucumispora dikerogammari and Thelohania contejeani.</title>
        <authorList>
            <person name="Cormier A."/>
            <person name="Giraud I."/>
            <person name="Wattier R."/>
            <person name="Teixeira M."/>
            <person name="Grandjean F."/>
            <person name="Rigaud T."/>
            <person name="Cordaux R."/>
        </authorList>
    </citation>
    <scope>NUCLEOTIDE SEQUENCE [LARGE SCALE GENOMIC DNA]</scope>
    <source>
        <strain evidence="15">T1</strain>
        <tissue evidence="15">Spores</tissue>
    </source>
</reference>
<dbReference type="SUPFAM" id="SSF50677">
    <property type="entry name" value="ValRS/IleRS/LeuRS editing domain"/>
    <property type="match status" value="1"/>
</dbReference>
<dbReference type="SUPFAM" id="SSF47323">
    <property type="entry name" value="Anticodon-binding domain of a subclass of class I aminoacyl-tRNA synthetases"/>
    <property type="match status" value="1"/>
</dbReference>
<evidence type="ECO:0000256" key="5">
    <source>
        <dbReference type="ARBA" id="ARBA00022741"/>
    </source>
</evidence>
<dbReference type="Gene3D" id="3.90.740.10">
    <property type="entry name" value="Valyl/Leucyl/Isoleucyl-tRNA synthetase, editing domain"/>
    <property type="match status" value="1"/>
</dbReference>
<comment type="catalytic activity">
    <reaction evidence="10">
        <text>tRNA(Val) + L-valine + ATP = L-valyl-tRNA(Val) + AMP + diphosphate</text>
        <dbReference type="Rhea" id="RHEA:10704"/>
        <dbReference type="Rhea" id="RHEA-COMP:9672"/>
        <dbReference type="Rhea" id="RHEA-COMP:9708"/>
        <dbReference type="ChEBI" id="CHEBI:30616"/>
        <dbReference type="ChEBI" id="CHEBI:33019"/>
        <dbReference type="ChEBI" id="CHEBI:57762"/>
        <dbReference type="ChEBI" id="CHEBI:78442"/>
        <dbReference type="ChEBI" id="CHEBI:78537"/>
        <dbReference type="ChEBI" id="CHEBI:456215"/>
        <dbReference type="EC" id="6.1.1.9"/>
    </reaction>
</comment>
<evidence type="ECO:0000313" key="15">
    <source>
        <dbReference type="EMBL" id="KAF7684264.1"/>
    </source>
</evidence>
<dbReference type="InterPro" id="IPR009080">
    <property type="entry name" value="tRNAsynth_Ia_anticodon-bd"/>
</dbReference>
<feature type="domain" description="Aminoacyl-tRNA synthetase class Ia" evidence="13">
    <location>
        <begin position="70"/>
        <end position="675"/>
    </location>
</feature>
<keyword evidence="6 11" id="KW-0067">ATP-binding</keyword>
<dbReference type="InterPro" id="IPR009008">
    <property type="entry name" value="Val/Leu/Ile-tRNA-synth_edit"/>
</dbReference>
<dbReference type="HAMAP" id="MF_02004">
    <property type="entry name" value="Val_tRNA_synth_type1"/>
    <property type="match status" value="1"/>
</dbReference>
<evidence type="ECO:0000256" key="8">
    <source>
        <dbReference type="ARBA" id="ARBA00023146"/>
    </source>
</evidence>
<organism evidence="15 16">
    <name type="scientific">Astathelohania contejeani</name>
    <dbReference type="NCBI Taxonomy" id="164912"/>
    <lineage>
        <taxon>Eukaryota</taxon>
        <taxon>Fungi</taxon>
        <taxon>Fungi incertae sedis</taxon>
        <taxon>Microsporidia</taxon>
        <taxon>Astathelohaniidae</taxon>
        <taxon>Astathelohania</taxon>
    </lineage>
</organism>
<dbReference type="PANTHER" id="PTHR11946">
    <property type="entry name" value="VALYL-TRNA SYNTHETASES"/>
    <property type="match status" value="1"/>
</dbReference>
<evidence type="ECO:0000256" key="12">
    <source>
        <dbReference type="SAM" id="MobiDB-lite"/>
    </source>
</evidence>
<evidence type="ECO:0000256" key="2">
    <source>
        <dbReference type="ARBA" id="ARBA00005594"/>
    </source>
</evidence>
<dbReference type="PRINTS" id="PR00986">
    <property type="entry name" value="TRNASYNTHVAL"/>
</dbReference>
<dbReference type="GO" id="GO:0016874">
    <property type="term" value="F:ligase activity"/>
    <property type="evidence" value="ECO:0007669"/>
    <property type="project" value="UniProtKB-KW"/>
</dbReference>
<evidence type="ECO:0000313" key="16">
    <source>
        <dbReference type="Proteomes" id="UP001516464"/>
    </source>
</evidence>
<feature type="compositionally biased region" description="Basic and acidic residues" evidence="12">
    <location>
        <begin position="1"/>
        <end position="25"/>
    </location>
</feature>
<proteinExistence type="inferred from homology"/>
<evidence type="ECO:0000256" key="11">
    <source>
        <dbReference type="RuleBase" id="RU363035"/>
    </source>
</evidence>
<dbReference type="InterPro" id="IPR014729">
    <property type="entry name" value="Rossmann-like_a/b/a_fold"/>
</dbReference>
<evidence type="ECO:0000256" key="9">
    <source>
        <dbReference type="ARBA" id="ARBA00029936"/>
    </source>
</evidence>
<dbReference type="InterPro" id="IPR002300">
    <property type="entry name" value="aa-tRNA-synth_Ia"/>
</dbReference>
<name>A0ABQ7I1C4_9MICR</name>
<dbReference type="PANTHER" id="PTHR11946:SF109">
    <property type="entry name" value="VALINE--TRNA LIGASE"/>
    <property type="match status" value="1"/>
</dbReference>
<evidence type="ECO:0000256" key="1">
    <source>
        <dbReference type="ARBA" id="ARBA00004496"/>
    </source>
</evidence>
<dbReference type="EMBL" id="SBIQ01000021">
    <property type="protein sequence ID" value="KAF7684264.1"/>
    <property type="molecule type" value="Genomic_DNA"/>
</dbReference>
<dbReference type="Pfam" id="PF00133">
    <property type="entry name" value="tRNA-synt_1"/>
    <property type="match status" value="1"/>
</dbReference>
<evidence type="ECO:0000256" key="7">
    <source>
        <dbReference type="ARBA" id="ARBA00022917"/>
    </source>
</evidence>
<dbReference type="InterPro" id="IPR001412">
    <property type="entry name" value="aa-tRNA-synth_I_CS"/>
</dbReference>
<keyword evidence="7 11" id="KW-0648">Protein biosynthesis</keyword>
<dbReference type="Pfam" id="PF08264">
    <property type="entry name" value="Anticodon_1"/>
    <property type="match status" value="1"/>
</dbReference>
<keyword evidence="5 11" id="KW-0547">Nucleotide-binding</keyword>
<comment type="caution">
    <text evidence="15">The sequence shown here is derived from an EMBL/GenBank/DDBJ whole genome shotgun (WGS) entry which is preliminary data.</text>
</comment>
<feature type="region of interest" description="Disordered" evidence="12">
    <location>
        <begin position="1"/>
        <end position="31"/>
    </location>
</feature>
<evidence type="ECO:0000256" key="3">
    <source>
        <dbReference type="ARBA" id="ARBA00013169"/>
    </source>
</evidence>
<dbReference type="InterPro" id="IPR002303">
    <property type="entry name" value="Valyl-tRNA_ligase"/>
</dbReference>
<comment type="subcellular location">
    <subcellularLocation>
        <location evidence="1">Cytoplasm</location>
    </subcellularLocation>
</comment>
<dbReference type="InterPro" id="IPR013155">
    <property type="entry name" value="M/V/L/I-tRNA-synth_anticd-bd"/>
</dbReference>
<dbReference type="SUPFAM" id="SSF52374">
    <property type="entry name" value="Nucleotidylyl transferase"/>
    <property type="match status" value="1"/>
</dbReference>
<dbReference type="NCBIfam" id="NF004349">
    <property type="entry name" value="PRK05729.1"/>
    <property type="match status" value="1"/>
</dbReference>
<keyword evidence="8 11" id="KW-0030">Aminoacyl-tRNA synthetase</keyword>
<feature type="domain" description="Methionyl/Valyl/Leucyl/Isoleucyl-tRNA synthetase anticodon-binding" evidence="14">
    <location>
        <begin position="720"/>
        <end position="841"/>
    </location>
</feature>
<evidence type="ECO:0000259" key="14">
    <source>
        <dbReference type="Pfam" id="PF08264"/>
    </source>
</evidence>
<dbReference type="PROSITE" id="PS00178">
    <property type="entry name" value="AA_TRNA_LIGASE_I"/>
    <property type="match status" value="1"/>
</dbReference>
<dbReference type="Gene3D" id="1.10.730.10">
    <property type="entry name" value="Isoleucyl-tRNA Synthetase, Domain 1"/>
    <property type="match status" value="1"/>
</dbReference>
<accession>A0ABQ7I1C4</accession>
<dbReference type="CDD" id="cd00817">
    <property type="entry name" value="ValRS_core"/>
    <property type="match status" value="1"/>
</dbReference>
<evidence type="ECO:0000256" key="6">
    <source>
        <dbReference type="ARBA" id="ARBA00022840"/>
    </source>
</evidence>
<dbReference type="InterPro" id="IPR033705">
    <property type="entry name" value="Anticodon_Ia_Val"/>
</dbReference>
<dbReference type="NCBIfam" id="TIGR00422">
    <property type="entry name" value="valS"/>
    <property type="match status" value="1"/>
</dbReference>
<protein>
    <recommendedName>
        <fullName evidence="3">valine--tRNA ligase</fullName>
        <ecNumber evidence="3">6.1.1.9</ecNumber>
    </recommendedName>
    <alternativeName>
        <fullName evidence="9">Valyl-tRNA synthetase</fullName>
    </alternativeName>
</protein>
<dbReference type="EC" id="6.1.1.9" evidence="3"/>
<keyword evidence="16" id="KW-1185">Reference proteome</keyword>
<dbReference type="CDD" id="cd07962">
    <property type="entry name" value="Anticodon_Ia_Val"/>
    <property type="match status" value="1"/>
</dbReference>